<dbReference type="AlphaFoldDB" id="A0ABC9WI76"/>
<dbReference type="Proteomes" id="UP001623348">
    <property type="component" value="Unassembled WGS sequence"/>
</dbReference>
<gene>
    <name evidence="1" type="ORF">GRJ2_000982600</name>
</gene>
<proteinExistence type="predicted"/>
<reference evidence="1 2" key="1">
    <citation type="submission" date="2024-06" db="EMBL/GenBank/DDBJ databases">
        <title>The draft genome of Grus japonensis, version 3.</title>
        <authorList>
            <person name="Nabeshima K."/>
            <person name="Suzuki S."/>
            <person name="Onuma M."/>
        </authorList>
    </citation>
    <scope>NUCLEOTIDE SEQUENCE [LARGE SCALE GENOMIC DNA]</scope>
    <source>
        <strain evidence="1 2">451A</strain>
    </source>
</reference>
<evidence type="ECO:0000313" key="1">
    <source>
        <dbReference type="EMBL" id="GAB0185173.1"/>
    </source>
</evidence>
<comment type="caution">
    <text evidence="1">The sequence shown here is derived from an EMBL/GenBank/DDBJ whole genome shotgun (WGS) entry which is preliminary data.</text>
</comment>
<dbReference type="EMBL" id="BAAFJT010000002">
    <property type="protein sequence ID" value="GAB0185173.1"/>
    <property type="molecule type" value="Genomic_DNA"/>
</dbReference>
<organism evidence="1 2">
    <name type="scientific">Grus japonensis</name>
    <name type="common">Japanese crane</name>
    <name type="synonym">Red-crowned crane</name>
    <dbReference type="NCBI Taxonomy" id="30415"/>
    <lineage>
        <taxon>Eukaryota</taxon>
        <taxon>Metazoa</taxon>
        <taxon>Chordata</taxon>
        <taxon>Craniata</taxon>
        <taxon>Vertebrata</taxon>
        <taxon>Euteleostomi</taxon>
        <taxon>Archelosauria</taxon>
        <taxon>Archosauria</taxon>
        <taxon>Dinosauria</taxon>
        <taxon>Saurischia</taxon>
        <taxon>Theropoda</taxon>
        <taxon>Coelurosauria</taxon>
        <taxon>Aves</taxon>
        <taxon>Neognathae</taxon>
        <taxon>Neoaves</taxon>
        <taxon>Gruiformes</taxon>
        <taxon>Gruidae</taxon>
        <taxon>Grus</taxon>
    </lineage>
</organism>
<evidence type="ECO:0000313" key="2">
    <source>
        <dbReference type="Proteomes" id="UP001623348"/>
    </source>
</evidence>
<accession>A0ABC9WI76</accession>
<name>A0ABC9WI76_GRUJA</name>
<sequence>MAKSRIVSRLLFASRRSGRTACSTDASSLRGRRRCFLLEWKLHELDELSMREQMEQQLQPWFPECWTGK</sequence>
<keyword evidence="2" id="KW-1185">Reference proteome</keyword>
<protein>
    <submittedName>
        <fullName evidence="1">Uncharacterized protein</fullName>
    </submittedName>
</protein>